<keyword evidence="13" id="KW-1185">Reference proteome</keyword>
<dbReference type="Pfam" id="PF02230">
    <property type="entry name" value="Abhydrolase_2"/>
    <property type="match status" value="1"/>
</dbReference>
<evidence type="ECO:0000256" key="5">
    <source>
        <dbReference type="ARBA" id="ARBA00022801"/>
    </source>
</evidence>
<reference evidence="12 13" key="1">
    <citation type="submission" date="2015-07" db="EMBL/GenBank/DDBJ databases">
        <title>Comparative genomics of the Sigatoka disease complex on banana suggests a link between parallel evolutionary changes in Pseudocercospora fijiensis and Pseudocercospora eumusae and increased virulence on the banana host.</title>
        <authorList>
            <person name="Chang T.-C."/>
            <person name="Salvucci A."/>
            <person name="Crous P.W."/>
            <person name="Stergiopoulos I."/>
        </authorList>
    </citation>
    <scope>NUCLEOTIDE SEQUENCE [LARGE SCALE GENOMIC DNA]</scope>
    <source>
        <strain evidence="12 13">CBS 114824</strain>
    </source>
</reference>
<keyword evidence="6" id="KW-0443">Lipid metabolism</keyword>
<evidence type="ECO:0000256" key="9">
    <source>
        <dbReference type="ARBA" id="ARBA00047337"/>
    </source>
</evidence>
<dbReference type="InterPro" id="IPR050565">
    <property type="entry name" value="LYPA1-2/EST-like"/>
</dbReference>
<feature type="region of interest" description="Disordered" evidence="10">
    <location>
        <begin position="1"/>
        <end position="21"/>
    </location>
</feature>
<dbReference type="AlphaFoldDB" id="A0A139H467"/>
<evidence type="ECO:0000256" key="3">
    <source>
        <dbReference type="ARBA" id="ARBA00014923"/>
    </source>
</evidence>
<evidence type="ECO:0000256" key="10">
    <source>
        <dbReference type="SAM" id="MobiDB-lite"/>
    </source>
</evidence>
<dbReference type="Proteomes" id="UP000070133">
    <property type="component" value="Unassembled WGS sequence"/>
</dbReference>
<dbReference type="STRING" id="321146.A0A139H467"/>
<dbReference type="EC" id="3.1.2.22" evidence="2"/>
<gene>
    <name evidence="12" type="ORF">AC578_24</name>
</gene>
<evidence type="ECO:0000256" key="6">
    <source>
        <dbReference type="ARBA" id="ARBA00022832"/>
    </source>
</evidence>
<organism evidence="12 13">
    <name type="scientific">Pseudocercospora eumusae</name>
    <dbReference type="NCBI Taxonomy" id="321146"/>
    <lineage>
        <taxon>Eukaryota</taxon>
        <taxon>Fungi</taxon>
        <taxon>Dikarya</taxon>
        <taxon>Ascomycota</taxon>
        <taxon>Pezizomycotina</taxon>
        <taxon>Dothideomycetes</taxon>
        <taxon>Dothideomycetidae</taxon>
        <taxon>Mycosphaerellales</taxon>
        <taxon>Mycosphaerellaceae</taxon>
        <taxon>Pseudocercospora</taxon>
    </lineage>
</organism>
<keyword evidence="4" id="KW-0719">Serine esterase</keyword>
<keyword evidence="6" id="KW-0276">Fatty acid metabolism</keyword>
<comment type="similarity">
    <text evidence="1">Belongs to the AB hydrolase superfamily. AB hydrolase 2 family.</text>
</comment>
<dbReference type="PANTHER" id="PTHR10655:SF17">
    <property type="entry name" value="LYSOPHOSPHOLIPASE-LIKE PROTEIN 1"/>
    <property type="match status" value="1"/>
</dbReference>
<name>A0A139H467_9PEZI</name>
<evidence type="ECO:0000256" key="4">
    <source>
        <dbReference type="ARBA" id="ARBA00022487"/>
    </source>
</evidence>
<dbReference type="InterPro" id="IPR029058">
    <property type="entry name" value="AB_hydrolase_fold"/>
</dbReference>
<dbReference type="GO" id="GO:0006631">
    <property type="term" value="P:fatty acid metabolic process"/>
    <property type="evidence" value="ECO:0007669"/>
    <property type="project" value="UniProtKB-KW"/>
</dbReference>
<sequence>MSGKIQNMPSESRREDPIYKPATSGTETAVFIFVHGLADSAAAIENVAEQFQQAGKLPHMSWILPNAKYNNVTMDKAWFTPNSLPYLKPSRAELAPEEDEEGMLETVAYFESLIDACVESGIPADRIVIGGFSQGHCMTLLTHIVSKKYSGKLAGVAGLLGYLVLSDGKTRLEEIRQERGFETTELQGDVPVFLARGSRDEFIPKRLWEGPDGMLERLLPLGIDDRMREVHVYEGLTHTLNGPVLRDLCTWLEKVVPPE</sequence>
<evidence type="ECO:0000256" key="1">
    <source>
        <dbReference type="ARBA" id="ARBA00006499"/>
    </source>
</evidence>
<dbReference type="Gene3D" id="3.40.50.1820">
    <property type="entry name" value="alpha/beta hydrolase"/>
    <property type="match status" value="1"/>
</dbReference>
<evidence type="ECO:0000256" key="2">
    <source>
        <dbReference type="ARBA" id="ARBA00012423"/>
    </source>
</evidence>
<evidence type="ECO:0000256" key="8">
    <source>
        <dbReference type="ARBA" id="ARBA00031195"/>
    </source>
</evidence>
<accession>A0A139H467</accession>
<dbReference type="GO" id="GO:0005737">
    <property type="term" value="C:cytoplasm"/>
    <property type="evidence" value="ECO:0007669"/>
    <property type="project" value="TreeGrafter"/>
</dbReference>
<dbReference type="SUPFAM" id="SSF53474">
    <property type="entry name" value="alpha/beta-Hydrolases"/>
    <property type="match status" value="1"/>
</dbReference>
<evidence type="ECO:0000313" key="12">
    <source>
        <dbReference type="EMBL" id="KXS97243.1"/>
    </source>
</evidence>
<evidence type="ECO:0000259" key="11">
    <source>
        <dbReference type="Pfam" id="PF02230"/>
    </source>
</evidence>
<protein>
    <recommendedName>
        <fullName evidence="3">Acyl-protein thioesterase 1</fullName>
        <ecNumber evidence="2">3.1.2.22</ecNumber>
    </recommendedName>
    <alternativeName>
        <fullName evidence="8">Palmitoyl-protein hydrolase</fullName>
    </alternativeName>
</protein>
<keyword evidence="5" id="KW-0378">Hydrolase</keyword>
<dbReference type="OrthoDB" id="2418081at2759"/>
<dbReference type="EMBL" id="LFZN01000148">
    <property type="protein sequence ID" value="KXS97243.1"/>
    <property type="molecule type" value="Genomic_DNA"/>
</dbReference>
<evidence type="ECO:0000256" key="7">
    <source>
        <dbReference type="ARBA" id="ARBA00029392"/>
    </source>
</evidence>
<evidence type="ECO:0000313" key="13">
    <source>
        <dbReference type="Proteomes" id="UP000070133"/>
    </source>
</evidence>
<proteinExistence type="inferred from homology"/>
<comment type="catalytic activity">
    <reaction evidence="9">
        <text>S-hexadecanoyl-L-cysteinyl-[protein] + H2O = L-cysteinyl-[protein] + hexadecanoate + H(+)</text>
        <dbReference type="Rhea" id="RHEA:19233"/>
        <dbReference type="Rhea" id="RHEA-COMP:10131"/>
        <dbReference type="Rhea" id="RHEA-COMP:11032"/>
        <dbReference type="ChEBI" id="CHEBI:7896"/>
        <dbReference type="ChEBI" id="CHEBI:15377"/>
        <dbReference type="ChEBI" id="CHEBI:15378"/>
        <dbReference type="ChEBI" id="CHEBI:29950"/>
        <dbReference type="ChEBI" id="CHEBI:74151"/>
        <dbReference type="EC" id="3.1.2.22"/>
    </reaction>
</comment>
<feature type="compositionally biased region" description="Polar residues" evidence="10">
    <location>
        <begin position="1"/>
        <end position="10"/>
    </location>
</feature>
<dbReference type="PANTHER" id="PTHR10655">
    <property type="entry name" value="LYSOPHOSPHOLIPASE-RELATED"/>
    <property type="match status" value="1"/>
</dbReference>
<comment type="caution">
    <text evidence="12">The sequence shown here is derived from an EMBL/GenBank/DDBJ whole genome shotgun (WGS) entry which is preliminary data.</text>
</comment>
<dbReference type="GO" id="GO:0052689">
    <property type="term" value="F:carboxylic ester hydrolase activity"/>
    <property type="evidence" value="ECO:0007669"/>
    <property type="project" value="UniProtKB-KW"/>
</dbReference>
<dbReference type="InterPro" id="IPR003140">
    <property type="entry name" value="PLipase/COase/thioEstase"/>
</dbReference>
<comment type="function">
    <text evidence="7">Hydrolyzes fatty acids from S-acylated cysteine residues in proteins with a strong preference for palmitoylated G-alpha proteins over other acyl substrates. Mediates the deacylation of G-alpha proteins such as GPA1 in vivo, but has weak or no activity toward palmitoylated Ras proteins. Has weak lysophospholipase activity in vitro; however such activity may not exist in vivo.</text>
</comment>
<dbReference type="GO" id="GO:0008474">
    <property type="term" value="F:palmitoyl-(protein) hydrolase activity"/>
    <property type="evidence" value="ECO:0007669"/>
    <property type="project" value="UniProtKB-EC"/>
</dbReference>
<feature type="domain" description="Phospholipase/carboxylesterase/thioesterase" evidence="11">
    <location>
        <begin position="25"/>
        <end position="255"/>
    </location>
</feature>